<organism evidence="3 4">
    <name type="scientific">Enterococcus gallinarum</name>
    <dbReference type="NCBI Taxonomy" id="1353"/>
    <lineage>
        <taxon>Bacteria</taxon>
        <taxon>Bacillati</taxon>
        <taxon>Bacillota</taxon>
        <taxon>Bacilli</taxon>
        <taxon>Lactobacillales</taxon>
        <taxon>Enterococcaceae</taxon>
        <taxon>Enterococcus</taxon>
    </lineage>
</organism>
<keyword evidence="1" id="KW-0175">Coiled coil</keyword>
<comment type="caution">
    <text evidence="3">The sequence shown here is derived from an EMBL/GenBank/DDBJ whole genome shotgun (WGS) entry which is preliminary data.</text>
</comment>
<sequence length="138" mass="16174">MKDSWLDSWLPVLTGLIGIIGTTIANRFDFRGIVRKGELENKKAEIENKDDVYAGWEKLYNAQLQENKELKIEYAETRKEVFNLQEEFSKLKLKMDSLEHTFAEKEEGYLLQIEKLETKCDELEEENEMLKIQLKGGI</sequence>
<keyword evidence="2" id="KW-1133">Transmembrane helix</keyword>
<feature type="transmembrane region" description="Helical" evidence="2">
    <location>
        <begin position="6"/>
        <end position="26"/>
    </location>
</feature>
<proteinExistence type="predicted"/>
<gene>
    <name evidence="3" type="ORF">QRX88_09535</name>
</gene>
<keyword evidence="2" id="KW-0472">Membrane</keyword>
<evidence type="ECO:0000313" key="3">
    <source>
        <dbReference type="EMBL" id="MDL4935955.1"/>
    </source>
</evidence>
<evidence type="ECO:0000256" key="1">
    <source>
        <dbReference type="SAM" id="Coils"/>
    </source>
</evidence>
<dbReference type="AlphaFoldDB" id="A0ABD4ZT70"/>
<evidence type="ECO:0000256" key="2">
    <source>
        <dbReference type="SAM" id="Phobius"/>
    </source>
</evidence>
<dbReference type="RefSeq" id="WP_103299996.1">
    <property type="nucleotide sequence ID" value="NZ_CP078505.1"/>
</dbReference>
<feature type="coiled-coil region" evidence="1">
    <location>
        <begin position="60"/>
        <end position="133"/>
    </location>
</feature>
<keyword evidence="2" id="KW-0812">Transmembrane</keyword>
<evidence type="ECO:0000313" key="4">
    <source>
        <dbReference type="Proteomes" id="UP001241571"/>
    </source>
</evidence>
<dbReference type="EMBL" id="JASUBT010000005">
    <property type="protein sequence ID" value="MDL4935955.1"/>
    <property type="molecule type" value="Genomic_DNA"/>
</dbReference>
<accession>A0ABD4ZT70</accession>
<dbReference type="Proteomes" id="UP001241571">
    <property type="component" value="Unassembled WGS sequence"/>
</dbReference>
<name>A0ABD4ZT70_ENTGA</name>
<reference evidence="3 4" key="1">
    <citation type="submission" date="2023-06" db="EMBL/GenBank/DDBJ databases">
        <title>Acute promotion of culturable opportunistic pathogens and persistent increase of antibiotic resistance following antibiotic exposure in mouse gut microbiota.</title>
        <authorList>
            <person name="Li L."/>
            <person name="Wang B."/>
            <person name="Sun Y."/>
            <person name="Wang M."/>
            <person name="Xu H."/>
        </authorList>
    </citation>
    <scope>NUCLEOTIDE SEQUENCE [LARGE SCALE GENOMIC DNA]</scope>
    <source>
        <strain evidence="3 4">CRI2_2</strain>
    </source>
</reference>
<protein>
    <submittedName>
        <fullName evidence="3">Uncharacterized protein</fullName>
    </submittedName>
</protein>